<keyword evidence="4 5" id="KW-0269">Exonuclease</keyword>
<dbReference type="Pfam" id="PF13742">
    <property type="entry name" value="tRNA_anti_2"/>
    <property type="match status" value="1"/>
</dbReference>
<evidence type="ECO:0000256" key="6">
    <source>
        <dbReference type="RuleBase" id="RU004355"/>
    </source>
</evidence>
<proteinExistence type="inferred from homology"/>
<dbReference type="InterPro" id="IPR003753">
    <property type="entry name" value="Exonuc_VII_L"/>
</dbReference>
<evidence type="ECO:0000259" key="8">
    <source>
        <dbReference type="Pfam" id="PF13742"/>
    </source>
</evidence>
<dbReference type="Pfam" id="PF02601">
    <property type="entry name" value="Exonuc_VII_L"/>
    <property type="match status" value="1"/>
</dbReference>
<gene>
    <name evidence="5 9" type="primary">xseA</name>
    <name evidence="9" type="ORF">Q31a_53730</name>
</gene>
<protein>
    <recommendedName>
        <fullName evidence="5">Exodeoxyribonuclease 7 large subunit</fullName>
        <ecNumber evidence="5">3.1.11.6</ecNumber>
    </recommendedName>
    <alternativeName>
        <fullName evidence="5">Exodeoxyribonuclease VII large subunit</fullName>
        <shortName evidence="5">Exonuclease VII large subunit</shortName>
    </alternativeName>
</protein>
<feature type="domain" description="OB-fold nucleic acid binding" evidence="8">
    <location>
        <begin position="21"/>
        <end position="113"/>
    </location>
</feature>
<keyword evidence="3 5" id="KW-0378">Hydrolase</keyword>
<dbReference type="OrthoDB" id="9802795at2"/>
<dbReference type="KEGG" id="ahel:Q31a_53730"/>
<sequence>MQAHEDEDEFEPRGHQAETPLSISQLNWFIKNLLERSLPSVWAEGEISDLSRPSSGHIYFTLKDDRSQIRAVMWRSTAERLKFRPEDGMAVVCRGAVEVYPPRGSYQLIVQALQPQGVGPLQLAFQQLHAKLTAQGLFAPERKSPLPKFPRRIGFVTSPSGAAIHDFLEAAKSLWNDFQLFIIPARVQGEQATQELVNGIELAQRINPPLDLLIVGRGGGSMEDLWCFNEEAVVQALAKCSIPTVSAVGHEIDVTLSDLVADARALTPTHAAQLVFPNRSEIQVHLEQLQRRLNQGIWNRAIALKRRLENIQDRSVIARPHDVHRMRRQLTDEWELRGRAAIWNLLRRKREKLSSLARATEALSPLGVLARGYSLTRSAASQQPVRSVDELQVGQTLETVLADGTILSRIEEIAREKA</sequence>
<comment type="function">
    <text evidence="5">Bidirectionally degrades single-stranded DNA into large acid-insoluble oligonucleotides, which are then degraded further into small acid-soluble oligonucleotides.</text>
</comment>
<dbReference type="RefSeq" id="WP_145083700.1">
    <property type="nucleotide sequence ID" value="NZ_CP036298.1"/>
</dbReference>
<name>A0A518GEH5_9BACT</name>
<evidence type="ECO:0000313" key="10">
    <source>
        <dbReference type="Proteomes" id="UP000318017"/>
    </source>
</evidence>
<dbReference type="NCBIfam" id="TIGR00237">
    <property type="entry name" value="xseA"/>
    <property type="match status" value="1"/>
</dbReference>
<comment type="subcellular location">
    <subcellularLocation>
        <location evidence="5 6">Cytoplasm</location>
    </subcellularLocation>
</comment>
<accession>A0A518GEH5</accession>
<comment type="similarity">
    <text evidence="5 6">Belongs to the XseA family.</text>
</comment>
<evidence type="ECO:0000256" key="4">
    <source>
        <dbReference type="ARBA" id="ARBA00022839"/>
    </source>
</evidence>
<comment type="subunit">
    <text evidence="5">Heterooligomer composed of large and small subunits.</text>
</comment>
<evidence type="ECO:0000256" key="5">
    <source>
        <dbReference type="HAMAP-Rule" id="MF_00378"/>
    </source>
</evidence>
<evidence type="ECO:0000256" key="3">
    <source>
        <dbReference type="ARBA" id="ARBA00022801"/>
    </source>
</evidence>
<dbReference type="EC" id="3.1.11.6" evidence="5"/>
<dbReference type="AlphaFoldDB" id="A0A518GEH5"/>
<dbReference type="CDD" id="cd04489">
    <property type="entry name" value="ExoVII_LU_OBF"/>
    <property type="match status" value="1"/>
</dbReference>
<dbReference type="InterPro" id="IPR020579">
    <property type="entry name" value="Exonuc_VII_lsu_C"/>
</dbReference>
<feature type="domain" description="Exonuclease VII large subunit C-terminal" evidence="7">
    <location>
        <begin position="137"/>
        <end position="353"/>
    </location>
</feature>
<keyword evidence="1 5" id="KW-0963">Cytoplasm</keyword>
<keyword evidence="2 5" id="KW-0540">Nuclease</keyword>
<dbReference type="Proteomes" id="UP000318017">
    <property type="component" value="Chromosome"/>
</dbReference>
<dbReference type="EMBL" id="CP036298">
    <property type="protein sequence ID" value="QDV26993.1"/>
    <property type="molecule type" value="Genomic_DNA"/>
</dbReference>
<dbReference type="PANTHER" id="PTHR30008">
    <property type="entry name" value="EXODEOXYRIBONUCLEASE 7 LARGE SUBUNIT"/>
    <property type="match status" value="1"/>
</dbReference>
<dbReference type="GO" id="GO:0003676">
    <property type="term" value="F:nucleic acid binding"/>
    <property type="evidence" value="ECO:0007669"/>
    <property type="project" value="InterPro"/>
</dbReference>
<evidence type="ECO:0000313" key="9">
    <source>
        <dbReference type="EMBL" id="QDV26993.1"/>
    </source>
</evidence>
<dbReference type="GO" id="GO:0005737">
    <property type="term" value="C:cytoplasm"/>
    <property type="evidence" value="ECO:0007669"/>
    <property type="project" value="UniProtKB-SubCell"/>
</dbReference>
<dbReference type="GO" id="GO:0009318">
    <property type="term" value="C:exodeoxyribonuclease VII complex"/>
    <property type="evidence" value="ECO:0007669"/>
    <property type="project" value="UniProtKB-UniRule"/>
</dbReference>
<dbReference type="HAMAP" id="MF_00378">
    <property type="entry name" value="Exonuc_7_L"/>
    <property type="match status" value="1"/>
</dbReference>
<evidence type="ECO:0000256" key="2">
    <source>
        <dbReference type="ARBA" id="ARBA00022722"/>
    </source>
</evidence>
<evidence type="ECO:0000259" key="7">
    <source>
        <dbReference type="Pfam" id="PF02601"/>
    </source>
</evidence>
<organism evidence="9 10">
    <name type="scientific">Aureliella helgolandensis</name>
    <dbReference type="NCBI Taxonomy" id="2527968"/>
    <lineage>
        <taxon>Bacteria</taxon>
        <taxon>Pseudomonadati</taxon>
        <taxon>Planctomycetota</taxon>
        <taxon>Planctomycetia</taxon>
        <taxon>Pirellulales</taxon>
        <taxon>Pirellulaceae</taxon>
        <taxon>Aureliella</taxon>
    </lineage>
</organism>
<dbReference type="PANTHER" id="PTHR30008:SF0">
    <property type="entry name" value="EXODEOXYRIBONUCLEASE 7 LARGE SUBUNIT"/>
    <property type="match status" value="1"/>
</dbReference>
<comment type="catalytic activity">
    <reaction evidence="5 6">
        <text>Exonucleolytic cleavage in either 5'- to 3'- or 3'- to 5'-direction to yield nucleoside 5'-phosphates.</text>
        <dbReference type="EC" id="3.1.11.6"/>
    </reaction>
</comment>
<dbReference type="GO" id="GO:0006308">
    <property type="term" value="P:DNA catabolic process"/>
    <property type="evidence" value="ECO:0007669"/>
    <property type="project" value="UniProtKB-UniRule"/>
</dbReference>
<keyword evidence="10" id="KW-1185">Reference proteome</keyword>
<dbReference type="InterPro" id="IPR025824">
    <property type="entry name" value="OB-fold_nuc-bd_dom"/>
</dbReference>
<reference evidence="9 10" key="1">
    <citation type="submission" date="2019-02" db="EMBL/GenBank/DDBJ databases">
        <title>Deep-cultivation of Planctomycetes and their phenomic and genomic characterization uncovers novel biology.</title>
        <authorList>
            <person name="Wiegand S."/>
            <person name="Jogler M."/>
            <person name="Boedeker C."/>
            <person name="Pinto D."/>
            <person name="Vollmers J."/>
            <person name="Rivas-Marin E."/>
            <person name="Kohn T."/>
            <person name="Peeters S.H."/>
            <person name="Heuer A."/>
            <person name="Rast P."/>
            <person name="Oberbeckmann S."/>
            <person name="Bunk B."/>
            <person name="Jeske O."/>
            <person name="Meyerdierks A."/>
            <person name="Storesund J.E."/>
            <person name="Kallscheuer N."/>
            <person name="Luecker S."/>
            <person name="Lage O.M."/>
            <person name="Pohl T."/>
            <person name="Merkel B.J."/>
            <person name="Hornburger P."/>
            <person name="Mueller R.-W."/>
            <person name="Bruemmer F."/>
            <person name="Labrenz M."/>
            <person name="Spormann A.M."/>
            <person name="Op den Camp H."/>
            <person name="Overmann J."/>
            <person name="Amann R."/>
            <person name="Jetten M.S.M."/>
            <person name="Mascher T."/>
            <person name="Medema M.H."/>
            <person name="Devos D.P."/>
            <person name="Kaster A.-K."/>
            <person name="Ovreas L."/>
            <person name="Rohde M."/>
            <person name="Galperin M.Y."/>
            <person name="Jogler C."/>
        </authorList>
    </citation>
    <scope>NUCLEOTIDE SEQUENCE [LARGE SCALE GENOMIC DNA]</scope>
    <source>
        <strain evidence="9 10">Q31a</strain>
    </source>
</reference>
<dbReference type="GO" id="GO:0008855">
    <property type="term" value="F:exodeoxyribonuclease VII activity"/>
    <property type="evidence" value="ECO:0007669"/>
    <property type="project" value="UniProtKB-UniRule"/>
</dbReference>
<evidence type="ECO:0000256" key="1">
    <source>
        <dbReference type="ARBA" id="ARBA00022490"/>
    </source>
</evidence>